<organism evidence="4 6">
    <name type="scientific">Neoehrlichia mikurensis</name>
    <dbReference type="NCBI Taxonomy" id="89586"/>
    <lineage>
        <taxon>Bacteria</taxon>
        <taxon>Pseudomonadati</taxon>
        <taxon>Pseudomonadota</taxon>
        <taxon>Alphaproteobacteria</taxon>
        <taxon>Rickettsiales</taxon>
        <taxon>Anaplasmataceae</taxon>
        <taxon>Candidatus Neoehrlichia</taxon>
    </lineage>
</organism>
<keyword evidence="2" id="KW-0378">Hydrolase</keyword>
<dbReference type="HAMAP" id="MF_00220_B">
    <property type="entry name" value="PyrC_classI_B"/>
    <property type="match status" value="1"/>
</dbReference>
<feature type="active site" evidence="2">
    <location>
        <position position="326"/>
    </location>
</feature>
<dbReference type="InterPro" id="IPR024403">
    <property type="entry name" value="DHOase_cat"/>
</dbReference>
<evidence type="ECO:0000313" key="7">
    <source>
        <dbReference type="Proteomes" id="UP001059985"/>
    </source>
</evidence>
<dbReference type="GO" id="GO:0044205">
    <property type="term" value="P:'de novo' UMP biosynthetic process"/>
    <property type="evidence" value="ECO:0007669"/>
    <property type="project" value="UniProtKB-UniRule"/>
</dbReference>
<comment type="pathway">
    <text evidence="2">Pyrimidine metabolism; UMP biosynthesis via de novo pathway; (S)-dihydroorotate from bicarbonate: step 3/3.</text>
</comment>
<feature type="binding site" evidence="2">
    <location>
        <position position="330"/>
    </location>
    <ligand>
        <name>substrate</name>
    </ligand>
</feature>
<keyword evidence="2" id="KW-0479">Metal-binding</keyword>
<keyword evidence="2" id="KW-0862">Zinc</keyword>
<accession>A0A9Q9BSX6</accession>
<dbReference type="InterPro" id="IPR002195">
    <property type="entry name" value="Dihydroorotase_CS"/>
</dbReference>
<reference evidence="4" key="1">
    <citation type="journal article" date="2022" name="Microorganisms">
        <title>Assembly and Comparison of Ca. Neoehrlichia mikurensis Genomes.</title>
        <authorList>
            <person name="Azagi T."/>
            <person name="Dirks R.P."/>
            <person name="Yebra-Pimentel E.S."/>
            <person name="Schaap P.J."/>
            <person name="Koehorst J.J."/>
            <person name="Esser H.J."/>
            <person name="Sprong H."/>
        </authorList>
    </citation>
    <scope>NUCLEOTIDE SEQUENCE</scope>
    <source>
        <strain evidence="5">18-2804</strain>
        <strain evidence="4">18-2837</strain>
    </source>
</reference>
<dbReference type="Proteomes" id="UP001059822">
    <property type="component" value="Chromosome"/>
</dbReference>
<feature type="domain" description="Dihydroorotase catalytic" evidence="3">
    <location>
        <begin position="71"/>
        <end position="258"/>
    </location>
</feature>
<sequence length="449" mass="49300">MPIEQSWELLGSGQHDGYTVAYVNARIIDPASKLDMKGALLTQGQKIVDFGPNLFANGIPSNINEVVQCNGQVLMPGIIDIHVHFRDPGEKYKETIHTGSKAAAAGGVTTVVCQPNTNPPINNVVTAKYIKMSALETSYVNIEFYASITKSGKSLCDMALLKEAGAVGFTDDGLPVMNSLLMKQALNYAGMLNVVVAQHAEDLHLSNGGCINEGQISYELGLKGIPDIAESIIINRDIILMKNIHNAHYHVLHVSTEDSLNYIKTAKKQGLNITCEVTPHHFTLNETEILQQGSLAKMNPPLRTEHDRLSMIKGLQDGLIDCIATDHAPHSKNEKYLPIETAAFGIIGLETMLPLSLELYHNKQIGLIDILSKLTNKPADIIKIPKGRIQKNAIADLVIIDLDYEWTINVEKFSSKSKNSPFHNRKVKGITLRTIVSGKTTYQAHLKSR</sequence>
<evidence type="ECO:0000313" key="5">
    <source>
        <dbReference type="EMBL" id="UTO56508.1"/>
    </source>
</evidence>
<feature type="binding site" evidence="2">
    <location>
        <begin position="344"/>
        <end position="345"/>
    </location>
    <ligand>
        <name>substrate</name>
    </ligand>
</feature>
<name>A0A9Q9BSX6_9RICK</name>
<dbReference type="InterPro" id="IPR004722">
    <property type="entry name" value="DHOase"/>
</dbReference>
<evidence type="ECO:0000259" key="3">
    <source>
        <dbReference type="Pfam" id="PF12890"/>
    </source>
</evidence>
<dbReference type="PROSITE" id="PS00483">
    <property type="entry name" value="DIHYDROOROTASE_2"/>
    <property type="match status" value="1"/>
</dbReference>
<evidence type="ECO:0000313" key="4">
    <source>
        <dbReference type="EMBL" id="UTO55587.1"/>
    </source>
</evidence>
<feature type="binding site" evidence="2">
    <location>
        <position position="299"/>
    </location>
    <ligand>
        <name>substrate</name>
    </ligand>
</feature>
<feature type="binding site" evidence="2">
    <location>
        <position position="253"/>
    </location>
    <ligand>
        <name>Zn(2+)</name>
        <dbReference type="ChEBI" id="CHEBI:29105"/>
        <label>2</label>
    </ligand>
</feature>
<dbReference type="PROSITE" id="PS00482">
    <property type="entry name" value="DIHYDROOROTASE_1"/>
    <property type="match status" value="1"/>
</dbReference>
<dbReference type="AlphaFoldDB" id="A0A9Q9BSX6"/>
<comment type="similarity">
    <text evidence="2">Belongs to the metallo-dependent hydrolases superfamily. DHOase family. Class I DHOase subfamily.</text>
</comment>
<dbReference type="GO" id="GO:0004038">
    <property type="term" value="F:allantoinase activity"/>
    <property type="evidence" value="ECO:0007669"/>
    <property type="project" value="TreeGrafter"/>
</dbReference>
<dbReference type="CDD" id="cd01317">
    <property type="entry name" value="DHOase_IIa"/>
    <property type="match status" value="1"/>
</dbReference>
<dbReference type="InterPro" id="IPR050138">
    <property type="entry name" value="DHOase/Allantoinase_Hydrolase"/>
</dbReference>
<dbReference type="GO" id="GO:0008270">
    <property type="term" value="F:zinc ion binding"/>
    <property type="evidence" value="ECO:0007669"/>
    <property type="project" value="UniProtKB-UniRule"/>
</dbReference>
<dbReference type="EMBL" id="CP089286">
    <property type="protein sequence ID" value="UTO55587.1"/>
    <property type="molecule type" value="Genomic_DNA"/>
</dbReference>
<feature type="binding site" evidence="2">
    <location>
        <begin position="84"/>
        <end position="86"/>
    </location>
    <ligand>
        <name>substrate</name>
    </ligand>
</feature>
<comment type="function">
    <text evidence="2">Catalyzes the reversible cyclization of carbamoyl aspartate to dihydroorotate.</text>
</comment>
<feature type="binding site" evidence="2">
    <location>
        <position position="116"/>
    </location>
    <ligand>
        <name>substrate</name>
    </ligand>
</feature>
<feature type="binding site" evidence="2">
    <location>
        <position position="199"/>
    </location>
    <ligand>
        <name>Zn(2+)</name>
        <dbReference type="ChEBI" id="CHEBI:29105"/>
        <label>2</label>
    </ligand>
</feature>
<dbReference type="RefSeq" id="WP_218193878.1">
    <property type="nucleotide sequence ID" value="NZ_CP054597.1"/>
</dbReference>
<evidence type="ECO:0000256" key="1">
    <source>
        <dbReference type="ARBA" id="ARBA00022975"/>
    </source>
</evidence>
<comment type="cofactor">
    <cofactor evidence="2">
        <name>Zn(2+)</name>
        <dbReference type="ChEBI" id="CHEBI:29105"/>
    </cofactor>
    <text evidence="2">Binds 2 Zn(2+) ions per subunit.</text>
</comment>
<dbReference type="EMBL" id="CP089285">
    <property type="protein sequence ID" value="UTO56508.1"/>
    <property type="molecule type" value="Genomic_DNA"/>
</dbReference>
<gene>
    <name evidence="2" type="primary">pyrC</name>
    <name evidence="5" type="ORF">LUA81_00630</name>
    <name evidence="4" type="ORF">LUA82_00630</name>
</gene>
<proteinExistence type="inferred from homology"/>
<keyword evidence="7" id="KW-1185">Reference proteome</keyword>
<dbReference type="GO" id="GO:0005737">
    <property type="term" value="C:cytoplasm"/>
    <property type="evidence" value="ECO:0007669"/>
    <property type="project" value="TreeGrafter"/>
</dbReference>
<dbReference type="PANTHER" id="PTHR43668:SF2">
    <property type="entry name" value="ALLANTOINASE"/>
    <property type="match status" value="1"/>
</dbReference>
<comment type="catalytic activity">
    <reaction evidence="2">
        <text>(S)-dihydroorotate + H2O = N-carbamoyl-L-aspartate + H(+)</text>
        <dbReference type="Rhea" id="RHEA:24296"/>
        <dbReference type="ChEBI" id="CHEBI:15377"/>
        <dbReference type="ChEBI" id="CHEBI:15378"/>
        <dbReference type="ChEBI" id="CHEBI:30864"/>
        <dbReference type="ChEBI" id="CHEBI:32814"/>
        <dbReference type="EC" id="3.5.2.3"/>
    </reaction>
</comment>
<dbReference type="PANTHER" id="PTHR43668">
    <property type="entry name" value="ALLANTOINASE"/>
    <property type="match status" value="1"/>
</dbReference>
<feature type="binding site" evidence="2">
    <location>
        <position position="326"/>
    </location>
    <ligand>
        <name>Zn(2+)</name>
        <dbReference type="ChEBI" id="CHEBI:29105"/>
        <label>1</label>
    </ligand>
</feature>
<keyword evidence="1 2" id="KW-0665">Pyrimidine biosynthesis</keyword>
<dbReference type="GO" id="GO:0004151">
    <property type="term" value="F:dihydroorotase activity"/>
    <property type="evidence" value="ECO:0007669"/>
    <property type="project" value="UniProtKB-UniRule"/>
</dbReference>
<dbReference type="Pfam" id="PF12890">
    <property type="entry name" value="DHOase"/>
    <property type="match status" value="1"/>
</dbReference>
<dbReference type="GO" id="GO:0006145">
    <property type="term" value="P:purine nucleobase catabolic process"/>
    <property type="evidence" value="ECO:0007669"/>
    <property type="project" value="TreeGrafter"/>
</dbReference>
<protein>
    <recommendedName>
        <fullName evidence="2">Dihydroorotase</fullName>
        <shortName evidence="2">DHOase</shortName>
        <ecNumber evidence="2">3.5.2.3</ecNumber>
    </recommendedName>
</protein>
<dbReference type="NCBIfam" id="TIGR00857">
    <property type="entry name" value="pyrC_multi"/>
    <property type="match status" value="1"/>
</dbReference>
<feature type="binding site" evidence="2">
    <location>
        <position position="84"/>
    </location>
    <ligand>
        <name>Zn(2+)</name>
        <dbReference type="ChEBI" id="CHEBI:29105"/>
        <label>1</label>
    </ligand>
</feature>
<feature type="binding site" evidence="2">
    <location>
        <position position="82"/>
    </location>
    <ligand>
        <name>Zn(2+)</name>
        <dbReference type="ChEBI" id="CHEBI:29105"/>
        <label>1</label>
    </ligand>
</feature>
<dbReference type="Proteomes" id="UP001059985">
    <property type="component" value="Chromosome"/>
</dbReference>
<evidence type="ECO:0000313" key="6">
    <source>
        <dbReference type="Proteomes" id="UP001059822"/>
    </source>
</evidence>
<feature type="binding site" evidence="2">
    <location>
        <position position="172"/>
    </location>
    <ligand>
        <name>Zn(2+)</name>
        <dbReference type="ChEBI" id="CHEBI:29105"/>
        <label>1</label>
    </ligand>
</feature>
<feature type="binding site" evidence="2">
    <location>
        <position position="172"/>
    </location>
    <ligand>
        <name>Zn(2+)</name>
        <dbReference type="ChEBI" id="CHEBI:29105"/>
        <label>2</label>
    </ligand>
</feature>
<dbReference type="EC" id="3.5.2.3" evidence="2"/>
<evidence type="ECO:0000256" key="2">
    <source>
        <dbReference type="HAMAP-Rule" id="MF_00220"/>
    </source>
</evidence>